<dbReference type="GO" id="GO:0051539">
    <property type="term" value="F:4 iron, 4 sulfur cluster binding"/>
    <property type="evidence" value="ECO:0007669"/>
    <property type="project" value="UniProtKB-UniRule"/>
</dbReference>
<evidence type="ECO:0000256" key="1">
    <source>
        <dbReference type="ARBA" id="ARBA00022485"/>
    </source>
</evidence>
<dbReference type="GO" id="GO:0046872">
    <property type="term" value="F:metal ion binding"/>
    <property type="evidence" value="ECO:0007669"/>
    <property type="project" value="UniProtKB-UniRule"/>
</dbReference>
<evidence type="ECO:0000256" key="6">
    <source>
        <dbReference type="PIRNR" id="PIRNR000139"/>
    </source>
</evidence>
<comment type="caution">
    <text evidence="9">The sequence shown here is derived from an EMBL/GenBank/DDBJ whole genome shotgun (WGS) entry which is preliminary data.</text>
</comment>
<dbReference type="EMBL" id="RJVI01000003">
    <property type="protein sequence ID" value="ROR29569.1"/>
    <property type="molecule type" value="Genomic_DNA"/>
</dbReference>
<feature type="domain" description="4Fe-4S ferredoxin-type" evidence="8">
    <location>
        <begin position="65"/>
        <end position="94"/>
    </location>
</feature>
<comment type="function">
    <text evidence="6">Component of a complex that catalyzes the oxidation of glycolate to glyoxylate.</text>
</comment>
<dbReference type="PANTHER" id="PTHR32479:SF17">
    <property type="entry name" value="GLYCOLATE OXIDASE IRON-SULFUR SUBUNIT"/>
    <property type="match status" value="1"/>
</dbReference>
<dbReference type="Gene3D" id="1.10.1060.10">
    <property type="entry name" value="Alpha-helical ferredoxin"/>
    <property type="match status" value="1"/>
</dbReference>
<keyword evidence="4 6" id="KW-0408">Iron</keyword>
<evidence type="ECO:0000313" key="10">
    <source>
        <dbReference type="Proteomes" id="UP000276634"/>
    </source>
</evidence>
<proteinExistence type="predicted"/>
<keyword evidence="10" id="KW-1185">Reference proteome</keyword>
<gene>
    <name evidence="9" type="ORF">EDC57_2240</name>
</gene>
<name>A0A3N1XSF3_9GAMM</name>
<dbReference type="InterPro" id="IPR017900">
    <property type="entry name" value="4Fe4S_Fe_S_CS"/>
</dbReference>
<dbReference type="Proteomes" id="UP000276634">
    <property type="component" value="Unassembled WGS sequence"/>
</dbReference>
<dbReference type="RefSeq" id="WP_245995282.1">
    <property type="nucleotide sequence ID" value="NZ_RJVI01000003.1"/>
</dbReference>
<dbReference type="SUPFAM" id="SSF46548">
    <property type="entry name" value="alpha-helical ferredoxin"/>
    <property type="match status" value="1"/>
</dbReference>
<evidence type="ECO:0000256" key="2">
    <source>
        <dbReference type="ARBA" id="ARBA00022723"/>
    </source>
</evidence>
<reference evidence="9 10" key="1">
    <citation type="submission" date="2018-11" db="EMBL/GenBank/DDBJ databases">
        <title>Genomic Encyclopedia of Type Strains, Phase IV (KMG-IV): sequencing the most valuable type-strain genomes for metagenomic binning, comparative biology and taxonomic classification.</title>
        <authorList>
            <person name="Goeker M."/>
        </authorList>
    </citation>
    <scope>NUCLEOTIDE SEQUENCE [LARGE SCALE GENOMIC DNA]</scope>
    <source>
        <strain evidence="9 10">DSM 100275</strain>
    </source>
</reference>
<keyword evidence="1 6" id="KW-0004">4Fe-4S</keyword>
<feature type="region of interest" description="Disordered" evidence="7">
    <location>
        <begin position="153"/>
        <end position="178"/>
    </location>
</feature>
<evidence type="ECO:0000313" key="9">
    <source>
        <dbReference type="EMBL" id="ROR29569.1"/>
    </source>
</evidence>
<dbReference type="PIRSF" id="PIRSF000139">
    <property type="entry name" value="Glc_ox_4Fe-4S"/>
    <property type="match status" value="1"/>
</dbReference>
<dbReference type="InterPro" id="IPR017896">
    <property type="entry name" value="4Fe4S_Fe-S-bd"/>
</dbReference>
<organism evidence="9 10">
    <name type="scientific">Inmirania thermothiophila</name>
    <dbReference type="NCBI Taxonomy" id="1750597"/>
    <lineage>
        <taxon>Bacteria</taxon>
        <taxon>Pseudomonadati</taxon>
        <taxon>Pseudomonadota</taxon>
        <taxon>Gammaproteobacteria</taxon>
        <taxon>Chromatiales</taxon>
        <taxon>Ectothiorhodospiraceae</taxon>
        <taxon>Inmirania</taxon>
    </lineage>
</organism>
<feature type="compositionally biased region" description="Low complexity" evidence="7">
    <location>
        <begin position="153"/>
        <end position="162"/>
    </location>
</feature>
<dbReference type="PROSITE" id="PS51379">
    <property type="entry name" value="4FE4S_FER_2"/>
    <property type="match status" value="2"/>
</dbReference>
<dbReference type="InterPro" id="IPR004017">
    <property type="entry name" value="Cys_rich_dom"/>
</dbReference>
<keyword evidence="6" id="KW-0813">Transport</keyword>
<dbReference type="InterPro" id="IPR012257">
    <property type="entry name" value="Glc_ox_4Fe-4S"/>
</dbReference>
<evidence type="ECO:0000256" key="4">
    <source>
        <dbReference type="ARBA" id="ARBA00023004"/>
    </source>
</evidence>
<dbReference type="GO" id="GO:0019154">
    <property type="term" value="F:glycolate dehydrogenase activity"/>
    <property type="evidence" value="ECO:0007669"/>
    <property type="project" value="UniProtKB-EC"/>
</dbReference>
<dbReference type="Pfam" id="PF02754">
    <property type="entry name" value="CCG"/>
    <property type="match status" value="2"/>
</dbReference>
<comment type="cofactor">
    <cofactor evidence="6">
        <name>[4Fe-4S] cluster</name>
        <dbReference type="ChEBI" id="CHEBI:49883"/>
    </cofactor>
    <text evidence="6">Binds 2 [4Fe-4S] clusters.</text>
</comment>
<dbReference type="AlphaFoldDB" id="A0A3N1XSF3"/>
<comment type="catalytic activity">
    <reaction evidence="6">
        <text>glycolate + A = glyoxylate + AH2</text>
        <dbReference type="Rhea" id="RHEA:21264"/>
        <dbReference type="ChEBI" id="CHEBI:13193"/>
        <dbReference type="ChEBI" id="CHEBI:17499"/>
        <dbReference type="ChEBI" id="CHEBI:29805"/>
        <dbReference type="ChEBI" id="CHEBI:36655"/>
        <dbReference type="EC" id="1.1.99.14"/>
    </reaction>
</comment>
<dbReference type="PROSITE" id="PS00198">
    <property type="entry name" value="4FE4S_FER_1"/>
    <property type="match status" value="1"/>
</dbReference>
<dbReference type="PANTHER" id="PTHR32479">
    <property type="entry name" value="GLYCOLATE OXIDASE IRON-SULFUR SUBUNIT"/>
    <property type="match status" value="1"/>
</dbReference>
<evidence type="ECO:0000256" key="5">
    <source>
        <dbReference type="ARBA" id="ARBA00023014"/>
    </source>
</evidence>
<dbReference type="Pfam" id="PF13183">
    <property type="entry name" value="Fer4_8"/>
    <property type="match status" value="1"/>
</dbReference>
<evidence type="ECO:0000256" key="7">
    <source>
        <dbReference type="SAM" id="MobiDB-lite"/>
    </source>
</evidence>
<evidence type="ECO:0000259" key="8">
    <source>
        <dbReference type="PROSITE" id="PS51379"/>
    </source>
</evidence>
<keyword evidence="3" id="KW-0677">Repeat</keyword>
<keyword evidence="6" id="KW-0249">Electron transport</keyword>
<comment type="catalytic activity">
    <reaction evidence="6">
        <text>(R)-lactate + A = pyruvate + AH2</text>
        <dbReference type="Rhea" id="RHEA:15089"/>
        <dbReference type="ChEBI" id="CHEBI:13193"/>
        <dbReference type="ChEBI" id="CHEBI:15361"/>
        <dbReference type="ChEBI" id="CHEBI:16004"/>
        <dbReference type="ChEBI" id="CHEBI:17499"/>
    </reaction>
</comment>
<keyword evidence="2 6" id="KW-0479">Metal-binding</keyword>
<sequence length="421" mass="43861">MDRQAPTARDALAARIAAAADLCVQCGACLPHCPTYRLARDEAESPRGRIALARALAEGRLAPEPRLAGHIDRCLGCRACEAVCPSEVPYGALLDQTRALLAPRRPPGAAVRALRRVAASPRLAAAAAALLAAARTAGLLRLAAALEGPLPGLARLSRQAPRPGRPPRPGRHPPHGTARGRVQLFTGCIARHAQAPALHAAVAVLRRLGYEVHVPAAQRCCGALHAHGGDPAGAAALAAANLRAFAGDDPVLFLDSGCGAQLVEYGRWHPEGETLARRARELCAFLAEAAWPQPAARHEARIALHTPCTHRRVLRDPEAGRRLLARIPGLEVVPLADNAFCCGAAGEYVLTHADWAEALRAPKIEALAAAAPDAVATTNIGCRLHLAAGLAARGLAVPVLHPVEILARALAPPARTAEGGL</sequence>
<dbReference type="EC" id="1.1.99.14" evidence="6"/>
<evidence type="ECO:0000256" key="3">
    <source>
        <dbReference type="ARBA" id="ARBA00022737"/>
    </source>
</evidence>
<accession>A0A3N1XSF3</accession>
<keyword evidence="5 6" id="KW-0411">Iron-sulfur</keyword>
<dbReference type="InterPro" id="IPR009051">
    <property type="entry name" value="Helical_ferredxn"/>
</dbReference>
<protein>
    <recommendedName>
        <fullName evidence="6">Glycolate oxidase iron-sulfur subunit</fullName>
        <ecNumber evidence="6">1.1.99.14</ecNumber>
    </recommendedName>
</protein>
<feature type="domain" description="4Fe-4S ferredoxin-type" evidence="8">
    <location>
        <begin position="14"/>
        <end position="43"/>
    </location>
</feature>